<gene>
    <name evidence="1" type="ORF">GCM10009827_090800</name>
</gene>
<keyword evidence="2" id="KW-1185">Reference proteome</keyword>
<reference evidence="1 2" key="1">
    <citation type="journal article" date="2019" name="Int. J. Syst. Evol. Microbiol.">
        <title>The Global Catalogue of Microorganisms (GCM) 10K type strain sequencing project: providing services to taxonomists for standard genome sequencing and annotation.</title>
        <authorList>
            <consortium name="The Broad Institute Genomics Platform"/>
            <consortium name="The Broad Institute Genome Sequencing Center for Infectious Disease"/>
            <person name="Wu L."/>
            <person name="Ma J."/>
        </authorList>
    </citation>
    <scope>NUCLEOTIDE SEQUENCE [LARGE SCALE GENOMIC DNA]</scope>
    <source>
        <strain evidence="1 2">JCM 15933</strain>
    </source>
</reference>
<evidence type="ECO:0000313" key="1">
    <source>
        <dbReference type="EMBL" id="GAA1555844.1"/>
    </source>
</evidence>
<dbReference type="Proteomes" id="UP001501470">
    <property type="component" value="Unassembled WGS sequence"/>
</dbReference>
<accession>A0ABN2CBK3</accession>
<sequence>MLGGVPIIGFLHTADVHVATFRTLLAGAAPDARGLHVVDAALLEDARAGADVGERVAARLRSLAADGADVIVCTCSTIGGLAETVDAGVPVLRVDRPMAEAAVAGGGRVAVVAALASTLAPTTALLRECAALAGVTVEIVEAPCLDAWALFESGDLDAYVRRVAGHVRTVAATADVVVLAQASMAPAADLVPDLPVLSSPRTAVARAVAVTPT</sequence>
<organism evidence="1 2">
    <name type="scientific">Dactylosporangium maewongense</name>
    <dbReference type="NCBI Taxonomy" id="634393"/>
    <lineage>
        <taxon>Bacteria</taxon>
        <taxon>Bacillati</taxon>
        <taxon>Actinomycetota</taxon>
        <taxon>Actinomycetes</taxon>
        <taxon>Micromonosporales</taxon>
        <taxon>Micromonosporaceae</taxon>
        <taxon>Dactylosporangium</taxon>
    </lineage>
</organism>
<evidence type="ECO:0000313" key="2">
    <source>
        <dbReference type="Proteomes" id="UP001501470"/>
    </source>
</evidence>
<comment type="caution">
    <text evidence="1">The sequence shown here is derived from an EMBL/GenBank/DDBJ whole genome shotgun (WGS) entry which is preliminary data.</text>
</comment>
<proteinExistence type="predicted"/>
<dbReference type="EMBL" id="BAAAQD010000025">
    <property type="protein sequence ID" value="GAA1555844.1"/>
    <property type="molecule type" value="Genomic_DNA"/>
</dbReference>
<name>A0ABN2CBK3_9ACTN</name>
<dbReference type="InterPro" id="IPR015942">
    <property type="entry name" value="Asp/Glu/hydantoin_racemase"/>
</dbReference>
<protein>
    <submittedName>
        <fullName evidence="1">Aspartate/glutamate racemase family protein</fullName>
    </submittedName>
</protein>
<dbReference type="Pfam" id="PF01177">
    <property type="entry name" value="Asp_Glu_race"/>
    <property type="match status" value="1"/>
</dbReference>